<protein>
    <recommendedName>
        <fullName evidence="4">DUF1700 domain-containing protein</fullName>
    </recommendedName>
</protein>
<organism evidence="2 3">
    <name type="scientific">Ileibacterium valens</name>
    <dbReference type="NCBI Taxonomy" id="1862668"/>
    <lineage>
        <taxon>Bacteria</taxon>
        <taxon>Bacillati</taxon>
        <taxon>Bacillota</taxon>
        <taxon>Erysipelotrichia</taxon>
        <taxon>Erysipelotrichales</taxon>
        <taxon>Erysipelotrichaceae</taxon>
        <taxon>Ileibacterium</taxon>
    </lineage>
</organism>
<dbReference type="RefSeq" id="WP_075819085.1">
    <property type="nucleotide sequence ID" value="NZ_CAPNHH010000088.1"/>
</dbReference>
<feature type="transmembrane region" description="Helical" evidence="1">
    <location>
        <begin position="163"/>
        <end position="186"/>
    </location>
</feature>
<feature type="transmembrane region" description="Helical" evidence="1">
    <location>
        <begin position="123"/>
        <end position="156"/>
    </location>
</feature>
<name>A0A1U7NGJ9_9FIRM</name>
<dbReference type="AlphaFoldDB" id="A0A1U7NGJ9"/>
<evidence type="ECO:0008006" key="4">
    <source>
        <dbReference type="Google" id="ProtNLM"/>
    </source>
</evidence>
<dbReference type="EMBL" id="MPJW01000112">
    <property type="protein sequence ID" value="OLU40269.1"/>
    <property type="molecule type" value="Genomic_DNA"/>
</dbReference>
<keyword evidence="1" id="KW-1133">Transmembrane helix</keyword>
<proteinExistence type="predicted"/>
<keyword evidence="1" id="KW-0472">Membrane</keyword>
<sequence>MNEKEYLLQLEQLLTGVPDVEKQEALEYVKEYIEEAKSSGVSDYMATLPLAEEFARSLRSGLDEGISNPLDNSIQMPELPKSGGYESSLPKRDPYQSNNCSLYNQELYKQDQYNQIQRSSRPLIHSILIGLGLLILSPFVLVLLAMILVAVIMVFLTLFMAFLMILLFGMMIGVMILAFGISILPLVYKALLLASTDFLGSIFDFGLALLCLSAVILLFHLARIYFKKFIPASWNALKKGVFWMDSKIKERFYRIRKRFIN</sequence>
<keyword evidence="1" id="KW-0812">Transmembrane</keyword>
<dbReference type="Proteomes" id="UP000186341">
    <property type="component" value="Unassembled WGS sequence"/>
</dbReference>
<feature type="transmembrane region" description="Helical" evidence="1">
    <location>
        <begin position="198"/>
        <end position="219"/>
    </location>
</feature>
<reference evidence="2 3" key="1">
    <citation type="submission" date="2016-11" db="EMBL/GenBank/DDBJ databases">
        <title>Description of two novel members of the family Erysipelotrichaceae: Ileibacterium lipovorans gen. nov., sp. nov. and Dubosiella newyorkensis, gen. nov., sp. nov.</title>
        <authorList>
            <person name="Cox L.M."/>
            <person name="Sohn J."/>
            <person name="Tyrrell K.L."/>
            <person name="Citron D.M."/>
            <person name="Lawson P.A."/>
            <person name="Patel N.B."/>
            <person name="Iizumi T."/>
            <person name="Perez-Perez G.I."/>
            <person name="Goldstein E.J."/>
            <person name="Blaser M.J."/>
        </authorList>
    </citation>
    <scope>NUCLEOTIDE SEQUENCE [LARGE SCALE GENOMIC DNA]</scope>
    <source>
        <strain evidence="2 3">NYU-BL-A3</strain>
    </source>
</reference>
<dbReference type="GeneID" id="82202645"/>
<comment type="caution">
    <text evidence="2">The sequence shown here is derived from an EMBL/GenBank/DDBJ whole genome shotgun (WGS) entry which is preliminary data.</text>
</comment>
<evidence type="ECO:0000313" key="3">
    <source>
        <dbReference type="Proteomes" id="UP000186341"/>
    </source>
</evidence>
<evidence type="ECO:0000256" key="1">
    <source>
        <dbReference type="SAM" id="Phobius"/>
    </source>
</evidence>
<accession>A0A1U7NGJ9</accession>
<evidence type="ECO:0000313" key="2">
    <source>
        <dbReference type="EMBL" id="OLU40269.1"/>
    </source>
</evidence>
<gene>
    <name evidence="2" type="ORF">BO222_05385</name>
</gene>
<keyword evidence="3" id="KW-1185">Reference proteome</keyword>